<proteinExistence type="predicted"/>
<accession>A0A511FL53</accession>
<name>A0A511FL53_9PROT</name>
<comment type="caution">
    <text evidence="1">The sequence shown here is derived from an EMBL/GenBank/DDBJ whole genome shotgun (WGS) entry which is preliminary data.</text>
</comment>
<protein>
    <submittedName>
        <fullName evidence="1">Uncharacterized protein</fullName>
    </submittedName>
</protein>
<gene>
    <name evidence="1" type="ORF">ATR01nite_03690</name>
</gene>
<evidence type="ECO:0000313" key="2">
    <source>
        <dbReference type="Proteomes" id="UP000321800"/>
    </source>
</evidence>
<dbReference type="AlphaFoldDB" id="A0A511FL53"/>
<dbReference type="Proteomes" id="UP000321800">
    <property type="component" value="Unassembled WGS sequence"/>
</dbReference>
<reference evidence="1 2" key="1">
    <citation type="submission" date="2019-07" db="EMBL/GenBank/DDBJ databases">
        <title>Whole genome shotgun sequence of Acetobacter tropicalis NBRC 16470.</title>
        <authorList>
            <person name="Hosoyama A."/>
            <person name="Uohara A."/>
            <person name="Ohji S."/>
            <person name="Ichikawa N."/>
        </authorList>
    </citation>
    <scope>NUCLEOTIDE SEQUENCE [LARGE SCALE GENOMIC DNA]</scope>
    <source>
        <strain evidence="1 2">NBRC 16470</strain>
    </source>
</reference>
<organism evidence="1 2">
    <name type="scientific">Acetobacter tropicalis</name>
    <dbReference type="NCBI Taxonomy" id="104102"/>
    <lineage>
        <taxon>Bacteria</taxon>
        <taxon>Pseudomonadati</taxon>
        <taxon>Pseudomonadota</taxon>
        <taxon>Alphaproteobacteria</taxon>
        <taxon>Acetobacterales</taxon>
        <taxon>Acetobacteraceae</taxon>
        <taxon>Acetobacter</taxon>
    </lineage>
</organism>
<sequence length="101" mass="11130">MGGCFYQNGADQKARAAAPQFGLHPANGGPWHLARIHPLARVFCPHAGQMSAIGWPLCMCRGKRQSQKEHARQWNALGNVFAVKPKSVGANEKLTREESFF</sequence>
<evidence type="ECO:0000313" key="1">
    <source>
        <dbReference type="EMBL" id="GEL49294.1"/>
    </source>
</evidence>
<dbReference type="EMBL" id="BJVR01000002">
    <property type="protein sequence ID" value="GEL49294.1"/>
    <property type="molecule type" value="Genomic_DNA"/>
</dbReference>